<dbReference type="PANTHER" id="PTHR11014:SF63">
    <property type="entry name" value="METALLOPEPTIDASE, PUTATIVE (AFU_ORTHOLOGUE AFUA_6G09600)-RELATED"/>
    <property type="match status" value="1"/>
</dbReference>
<dbReference type="InterPro" id="IPR011650">
    <property type="entry name" value="Peptidase_M20_dimer"/>
</dbReference>
<evidence type="ECO:0000313" key="4">
    <source>
        <dbReference type="EMBL" id="OZC02192.1"/>
    </source>
</evidence>
<dbReference type="Gene3D" id="3.30.70.360">
    <property type="match status" value="1"/>
</dbReference>
<accession>A0A259TWP1</accession>
<keyword evidence="5" id="KW-1185">Reference proteome</keyword>
<dbReference type="PANTHER" id="PTHR11014">
    <property type="entry name" value="PEPTIDASE M20 FAMILY MEMBER"/>
    <property type="match status" value="1"/>
</dbReference>
<dbReference type="Pfam" id="PF01546">
    <property type="entry name" value="Peptidase_M20"/>
    <property type="match status" value="1"/>
</dbReference>
<dbReference type="EMBL" id="MQWB01000001">
    <property type="protein sequence ID" value="OZC02192.1"/>
    <property type="molecule type" value="Genomic_DNA"/>
</dbReference>
<dbReference type="Pfam" id="PF07687">
    <property type="entry name" value="M20_dimer"/>
    <property type="match status" value="1"/>
</dbReference>
<dbReference type="InParanoid" id="A0A259TWP1"/>
<dbReference type="FunCoup" id="A0A259TWP1">
    <property type="interactions" value="255"/>
</dbReference>
<dbReference type="Gene3D" id="3.40.630.10">
    <property type="entry name" value="Zn peptidases"/>
    <property type="match status" value="1"/>
</dbReference>
<keyword evidence="1" id="KW-0378">Hydrolase</keyword>
<evidence type="ECO:0000259" key="3">
    <source>
        <dbReference type="Pfam" id="PF07687"/>
    </source>
</evidence>
<keyword evidence="2" id="KW-0464">Manganese</keyword>
<comment type="cofactor">
    <cofactor evidence="2">
        <name>Mn(2+)</name>
        <dbReference type="ChEBI" id="CHEBI:29035"/>
    </cofactor>
    <text evidence="2">The Mn(2+) ion enhances activity.</text>
</comment>
<dbReference type="SUPFAM" id="SSF53187">
    <property type="entry name" value="Zn-dependent exopeptidases"/>
    <property type="match status" value="1"/>
</dbReference>
<dbReference type="AlphaFoldDB" id="A0A259TWP1"/>
<feature type="domain" description="Peptidase M20 dimerisation" evidence="3">
    <location>
        <begin position="199"/>
        <end position="289"/>
    </location>
</feature>
<dbReference type="InterPro" id="IPR017439">
    <property type="entry name" value="Amidohydrolase"/>
</dbReference>
<sequence length="401" mass="42862">MQPELVTDAPVRLPNPALRKELTDLRRTLHARPELGFQEHVTAATVREWLTARGLAPGKPLAGTGFAVEIEGALPGPTVAYRADMDALPLDEATDAPYRSQTPGVMHACGHDAHMTIACGVAMLAHARRDEMRGTLRVFFQPNEESSPSGAPVMIRDGVLDGVSAAYAIHVDPTLAVGRVGLRAGSLTAACSPFLVTVASGKSGHSARPHETADTIWIAQQIMAELYQLAGRVTDARRPSVITICRIQGGDALNVIPSQVEFGGTVRCSDTETLTFLREKIRRVAGALGAVYNADVDVDYAHLLPAVVNTAPEVQTAREAARDLLGAEAAVELPLPSMGGEDFSYYLREVPGAMLRIGTASGERTRYPLHHSRFDLDEAALPLAAQLMTEVCLRDLAGRAA</sequence>
<comment type="caution">
    <text evidence="4">The sequence shown here is derived from an EMBL/GenBank/DDBJ whole genome shotgun (WGS) entry which is preliminary data.</text>
</comment>
<evidence type="ECO:0000313" key="5">
    <source>
        <dbReference type="Proteomes" id="UP000216446"/>
    </source>
</evidence>
<proteinExistence type="predicted"/>
<name>A0A259TWP1_9BACT</name>
<organism evidence="4 5">
    <name type="scientific">Rubricoccus marinus</name>
    <dbReference type="NCBI Taxonomy" id="716817"/>
    <lineage>
        <taxon>Bacteria</taxon>
        <taxon>Pseudomonadati</taxon>
        <taxon>Rhodothermota</taxon>
        <taxon>Rhodothermia</taxon>
        <taxon>Rhodothermales</taxon>
        <taxon>Rubricoccaceae</taxon>
        <taxon>Rubricoccus</taxon>
    </lineage>
</organism>
<gene>
    <name evidence="4" type="ORF">BSZ36_03830</name>
</gene>
<keyword evidence="2" id="KW-0479">Metal-binding</keyword>
<reference evidence="4 5" key="1">
    <citation type="submission" date="2016-11" db="EMBL/GenBank/DDBJ databases">
        <title>Study of marine rhodopsin-containing bacteria.</title>
        <authorList>
            <person name="Yoshizawa S."/>
            <person name="Kumagai Y."/>
            <person name="Kogure K."/>
        </authorList>
    </citation>
    <scope>NUCLEOTIDE SEQUENCE [LARGE SCALE GENOMIC DNA]</scope>
    <source>
        <strain evidence="4 5">SG-29</strain>
    </source>
</reference>
<dbReference type="GO" id="GO:0016787">
    <property type="term" value="F:hydrolase activity"/>
    <property type="evidence" value="ECO:0007669"/>
    <property type="project" value="UniProtKB-KW"/>
</dbReference>
<feature type="binding site" evidence="2">
    <location>
        <position position="370"/>
    </location>
    <ligand>
        <name>Mn(2+)</name>
        <dbReference type="ChEBI" id="CHEBI:29035"/>
        <label>2</label>
    </ligand>
</feature>
<feature type="binding site" evidence="2">
    <location>
        <position position="170"/>
    </location>
    <ligand>
        <name>Mn(2+)</name>
        <dbReference type="ChEBI" id="CHEBI:29035"/>
        <label>2</label>
    </ligand>
</feature>
<dbReference type="RefSeq" id="WP_094546186.1">
    <property type="nucleotide sequence ID" value="NZ_MQWB01000001.1"/>
</dbReference>
<protein>
    <recommendedName>
        <fullName evidence="3">Peptidase M20 dimerisation domain-containing protein</fullName>
    </recommendedName>
</protein>
<dbReference type="PIRSF" id="PIRSF005962">
    <property type="entry name" value="Pept_M20D_amidohydro"/>
    <property type="match status" value="1"/>
</dbReference>
<evidence type="ECO:0000256" key="2">
    <source>
        <dbReference type="PIRSR" id="PIRSR005962-1"/>
    </source>
</evidence>
<feature type="binding site" evidence="2">
    <location>
        <position position="145"/>
    </location>
    <ligand>
        <name>Mn(2+)</name>
        <dbReference type="ChEBI" id="CHEBI:29035"/>
        <label>2</label>
    </ligand>
</feature>
<dbReference type="SUPFAM" id="SSF55031">
    <property type="entry name" value="Bacterial exopeptidase dimerisation domain"/>
    <property type="match status" value="1"/>
</dbReference>
<evidence type="ECO:0000256" key="1">
    <source>
        <dbReference type="ARBA" id="ARBA00022801"/>
    </source>
</evidence>
<feature type="binding site" evidence="2">
    <location>
        <position position="111"/>
    </location>
    <ligand>
        <name>Mn(2+)</name>
        <dbReference type="ChEBI" id="CHEBI:29035"/>
        <label>2</label>
    </ligand>
</feature>
<dbReference type="OrthoDB" id="9776731at2"/>
<dbReference type="InterPro" id="IPR002933">
    <property type="entry name" value="Peptidase_M20"/>
</dbReference>
<dbReference type="Proteomes" id="UP000216446">
    <property type="component" value="Unassembled WGS sequence"/>
</dbReference>
<feature type="binding site" evidence="2">
    <location>
        <position position="109"/>
    </location>
    <ligand>
        <name>Mn(2+)</name>
        <dbReference type="ChEBI" id="CHEBI:29035"/>
        <label>2</label>
    </ligand>
</feature>
<dbReference type="InterPro" id="IPR036264">
    <property type="entry name" value="Bact_exopeptidase_dim_dom"/>
</dbReference>
<dbReference type="NCBIfam" id="TIGR01891">
    <property type="entry name" value="amidohydrolases"/>
    <property type="match status" value="1"/>
</dbReference>
<dbReference type="GO" id="GO:0046872">
    <property type="term" value="F:metal ion binding"/>
    <property type="evidence" value="ECO:0007669"/>
    <property type="project" value="UniProtKB-KW"/>
</dbReference>